<dbReference type="EMBL" id="JAUUDS010000004">
    <property type="protein sequence ID" value="MDP1027522.1"/>
    <property type="molecule type" value="Genomic_DNA"/>
</dbReference>
<dbReference type="InterPro" id="IPR006311">
    <property type="entry name" value="TAT_signal"/>
</dbReference>
<dbReference type="Gene3D" id="3.30.70.100">
    <property type="match status" value="1"/>
</dbReference>
<organism evidence="3 4">
    <name type="scientific">Sphingomonas aurea</name>
    <dbReference type="NCBI Taxonomy" id="3063994"/>
    <lineage>
        <taxon>Bacteria</taxon>
        <taxon>Pseudomonadati</taxon>
        <taxon>Pseudomonadota</taxon>
        <taxon>Alphaproteobacteria</taxon>
        <taxon>Sphingomonadales</taxon>
        <taxon>Sphingomonadaceae</taxon>
        <taxon>Sphingomonas</taxon>
    </lineage>
</organism>
<sequence>MSLNRRHWIALLATLGLAPAAAGAAGPKGKRQLVHHVFFWLKNPGSAADRDALIAGLGTLRAIPVIRDLRIGVPAATEDRSVVDSSYSVSELMVFDSVADQARYQDHPVHQRFVATCGHLWDRVVVYDSIDV</sequence>
<reference evidence="3 4" key="1">
    <citation type="submission" date="2023-07" db="EMBL/GenBank/DDBJ databases">
        <authorList>
            <person name="Kim M.K."/>
        </authorList>
    </citation>
    <scope>NUCLEOTIDE SEQUENCE [LARGE SCALE GENOMIC DNA]</scope>
    <source>
        <strain evidence="3 4">KR1UV-12</strain>
    </source>
</reference>
<dbReference type="RefSeq" id="WP_305173233.1">
    <property type="nucleotide sequence ID" value="NZ_JAUUDS010000004.1"/>
</dbReference>
<feature type="domain" description="Stress-response A/B barrel" evidence="2">
    <location>
        <begin position="33"/>
        <end position="129"/>
    </location>
</feature>
<dbReference type="InterPro" id="IPR013097">
    <property type="entry name" value="Dabb"/>
</dbReference>
<evidence type="ECO:0000313" key="3">
    <source>
        <dbReference type="EMBL" id="MDP1027522.1"/>
    </source>
</evidence>
<dbReference type="PROSITE" id="PS51318">
    <property type="entry name" value="TAT"/>
    <property type="match status" value="1"/>
</dbReference>
<evidence type="ECO:0000256" key="1">
    <source>
        <dbReference type="SAM" id="SignalP"/>
    </source>
</evidence>
<accession>A0ABT9EKN3</accession>
<feature type="chain" id="PRO_5046981901" evidence="1">
    <location>
        <begin position="25"/>
        <end position="132"/>
    </location>
</feature>
<comment type="caution">
    <text evidence="3">The sequence shown here is derived from an EMBL/GenBank/DDBJ whole genome shotgun (WGS) entry which is preliminary data.</text>
</comment>
<keyword evidence="4" id="KW-1185">Reference proteome</keyword>
<name>A0ABT9EKN3_9SPHN</name>
<evidence type="ECO:0000259" key="2">
    <source>
        <dbReference type="PROSITE" id="PS51502"/>
    </source>
</evidence>
<dbReference type="SMART" id="SM00886">
    <property type="entry name" value="Dabb"/>
    <property type="match status" value="1"/>
</dbReference>
<proteinExistence type="predicted"/>
<dbReference type="PROSITE" id="PS51502">
    <property type="entry name" value="S_R_A_B_BARREL"/>
    <property type="match status" value="1"/>
</dbReference>
<feature type="signal peptide" evidence="1">
    <location>
        <begin position="1"/>
        <end position="24"/>
    </location>
</feature>
<keyword evidence="1" id="KW-0732">Signal</keyword>
<protein>
    <submittedName>
        <fullName evidence="3">Dabb family protein</fullName>
    </submittedName>
</protein>
<dbReference type="Proteomes" id="UP001230685">
    <property type="component" value="Unassembled WGS sequence"/>
</dbReference>
<evidence type="ECO:0000313" key="4">
    <source>
        <dbReference type="Proteomes" id="UP001230685"/>
    </source>
</evidence>
<gene>
    <name evidence="3" type="ORF">Q5H91_09885</name>
</gene>
<dbReference type="SUPFAM" id="SSF54909">
    <property type="entry name" value="Dimeric alpha+beta barrel"/>
    <property type="match status" value="1"/>
</dbReference>
<dbReference type="Pfam" id="PF07876">
    <property type="entry name" value="Dabb"/>
    <property type="match status" value="1"/>
</dbReference>
<dbReference type="InterPro" id="IPR011008">
    <property type="entry name" value="Dimeric_a/b-barrel"/>
</dbReference>